<protein>
    <recommendedName>
        <fullName evidence="2">Cell shape-determining protein MreC</fullName>
    </recommendedName>
    <alternativeName>
        <fullName evidence="4">Cell shape protein MreC</fullName>
    </alternativeName>
</protein>
<dbReference type="AlphaFoldDB" id="A0A7G9R3P0"/>
<dbReference type="GO" id="GO:0008360">
    <property type="term" value="P:regulation of cell shape"/>
    <property type="evidence" value="ECO:0007669"/>
    <property type="project" value="UniProtKB-KW"/>
</dbReference>
<gene>
    <name evidence="6" type="ORF">H9L10_03990</name>
</gene>
<dbReference type="Pfam" id="PF04085">
    <property type="entry name" value="MreC"/>
    <property type="match status" value="1"/>
</dbReference>
<dbReference type="InterPro" id="IPR007221">
    <property type="entry name" value="MreC"/>
</dbReference>
<dbReference type="PANTHER" id="PTHR34138">
    <property type="entry name" value="CELL SHAPE-DETERMINING PROTEIN MREC"/>
    <property type="match status" value="1"/>
</dbReference>
<evidence type="ECO:0000256" key="3">
    <source>
        <dbReference type="ARBA" id="ARBA00022960"/>
    </source>
</evidence>
<accession>A0A7G9R3P0</accession>
<dbReference type="GO" id="GO:0005886">
    <property type="term" value="C:plasma membrane"/>
    <property type="evidence" value="ECO:0007669"/>
    <property type="project" value="TreeGrafter"/>
</dbReference>
<dbReference type="PANTHER" id="PTHR34138:SF1">
    <property type="entry name" value="CELL SHAPE-DETERMINING PROTEIN MREC"/>
    <property type="match status" value="1"/>
</dbReference>
<evidence type="ECO:0000259" key="5">
    <source>
        <dbReference type="Pfam" id="PF04085"/>
    </source>
</evidence>
<feature type="domain" description="Rod shape-determining protein MreC beta-barrel core" evidence="5">
    <location>
        <begin position="10"/>
        <end position="154"/>
    </location>
</feature>
<dbReference type="Gene3D" id="2.40.10.350">
    <property type="entry name" value="Rod shape-determining protein MreC, domain 2"/>
    <property type="match status" value="1"/>
</dbReference>
<keyword evidence="7" id="KW-1185">Reference proteome</keyword>
<dbReference type="InterPro" id="IPR055342">
    <property type="entry name" value="MreC_beta-barrel_core"/>
</dbReference>
<proteinExistence type="inferred from homology"/>
<evidence type="ECO:0000256" key="2">
    <source>
        <dbReference type="ARBA" id="ARBA00013855"/>
    </source>
</evidence>
<keyword evidence="3" id="KW-0133">Cell shape</keyword>
<dbReference type="EMBL" id="CP060712">
    <property type="protein sequence ID" value="QNN50215.1"/>
    <property type="molecule type" value="Genomic_DNA"/>
</dbReference>
<evidence type="ECO:0000256" key="1">
    <source>
        <dbReference type="ARBA" id="ARBA00009369"/>
    </source>
</evidence>
<dbReference type="InterPro" id="IPR042177">
    <property type="entry name" value="Cell/Rod_1"/>
</dbReference>
<dbReference type="Proteomes" id="UP000515976">
    <property type="component" value="Chromosome"/>
</dbReference>
<reference evidence="6 7" key="1">
    <citation type="submission" date="2020-08" db="EMBL/GenBank/DDBJ databases">
        <title>Genome sequence of Phycicoccus endophyticus JCM 31784T.</title>
        <authorList>
            <person name="Hyun D.-W."/>
            <person name="Bae J.-W."/>
        </authorList>
    </citation>
    <scope>NUCLEOTIDE SEQUENCE [LARGE SCALE GENOMIC DNA]</scope>
    <source>
        <strain evidence="6 7">JCM 31784</strain>
    </source>
</reference>
<comment type="similarity">
    <text evidence="1">Belongs to the MreC family.</text>
</comment>
<sequence>MGDPGPAGPERVTIDVGTRDGVEADRTVLCADGLVGRVERAGPWTSDVLLLGAAEVTVGVRVGTAGTLGEASGTAQPGAPVADPGTLSLALLDTAPLRRGATVRTLGSPGGRPFAPGVRVGVVTRVRSGAGRLAATGVVTPAVDPGTLDVVGVVVGASRSRPRPAATGGR</sequence>
<dbReference type="KEGG" id="pei:H9L10_03990"/>
<dbReference type="InterPro" id="IPR042175">
    <property type="entry name" value="Cell/Rod_MreC_2"/>
</dbReference>
<dbReference type="Gene3D" id="2.40.10.340">
    <property type="entry name" value="Rod shape-determining protein MreC, domain 1"/>
    <property type="match status" value="1"/>
</dbReference>
<evidence type="ECO:0000313" key="7">
    <source>
        <dbReference type="Proteomes" id="UP000515976"/>
    </source>
</evidence>
<evidence type="ECO:0000313" key="6">
    <source>
        <dbReference type="EMBL" id="QNN50215.1"/>
    </source>
</evidence>
<organism evidence="6 7">
    <name type="scientific">Phycicoccus endophyticus</name>
    <dbReference type="NCBI Taxonomy" id="1690220"/>
    <lineage>
        <taxon>Bacteria</taxon>
        <taxon>Bacillati</taxon>
        <taxon>Actinomycetota</taxon>
        <taxon>Actinomycetes</taxon>
        <taxon>Micrococcales</taxon>
        <taxon>Intrasporangiaceae</taxon>
        <taxon>Phycicoccus</taxon>
    </lineage>
</organism>
<name>A0A7G9R3P0_9MICO</name>
<evidence type="ECO:0000256" key="4">
    <source>
        <dbReference type="ARBA" id="ARBA00032089"/>
    </source>
</evidence>